<dbReference type="PANTHER" id="PTHR44227">
    <property type="match status" value="1"/>
</dbReference>
<feature type="transmembrane region" description="Helical" evidence="4">
    <location>
        <begin position="360"/>
        <end position="380"/>
    </location>
</feature>
<dbReference type="PROSITE" id="PS50005">
    <property type="entry name" value="TPR"/>
    <property type="match status" value="1"/>
</dbReference>
<organism evidence="5 6">
    <name type="scientific">Eiseniibacteriota bacterium</name>
    <dbReference type="NCBI Taxonomy" id="2212470"/>
    <lineage>
        <taxon>Bacteria</taxon>
        <taxon>Candidatus Eiseniibacteriota</taxon>
    </lineage>
</organism>
<dbReference type="SUPFAM" id="SSF48452">
    <property type="entry name" value="TPR-like"/>
    <property type="match status" value="1"/>
</dbReference>
<evidence type="ECO:0000256" key="1">
    <source>
        <dbReference type="ARBA" id="ARBA00022737"/>
    </source>
</evidence>
<keyword evidence="4" id="KW-0472">Membrane</keyword>
<feature type="transmembrane region" description="Helical" evidence="4">
    <location>
        <begin position="86"/>
        <end position="106"/>
    </location>
</feature>
<dbReference type="EMBL" id="JAGQHR010000110">
    <property type="protein sequence ID" value="MCA9727109.1"/>
    <property type="molecule type" value="Genomic_DNA"/>
</dbReference>
<dbReference type="InterPro" id="IPR052346">
    <property type="entry name" value="O-mannosyl-transferase_TMTC"/>
</dbReference>
<feature type="transmembrane region" description="Helical" evidence="4">
    <location>
        <begin position="140"/>
        <end position="155"/>
    </location>
</feature>
<dbReference type="InterPro" id="IPR019734">
    <property type="entry name" value="TPR_rpt"/>
</dbReference>
<sequence>MLFAAVAGIVTAVHWPVLDAQADCFDDFQYIDENPLVMHPGWDSAQRFLTEVAKPSTVTGYYQPLTMISLMSDVALGASPAHKRPFHATSLILHVANTLLLALILYRLFGNPWAAAAAGLLFGLHPMTVEPIAWSSERKTLLSSFFALLSVYFYVRHGHGGRRRIAWVASLGAYALALLAKPTATTLPGALLLLAAWPLGTLWRRPPSGSPGGFGVRGLRAAQVRLSVLWELVPFLAVGTVSAIVTFISQRDAGGVATPGGGYPVWRIPLVLCYDVFLYTRNIVRPTLLAPHNPFPDPVVLTNPGIAAGLGLALLFAGALLLSLRRTAAILIGVATFVVLILPTLQLVQFSYSVISDKYAYLPAIGLLLILAWALVVGFARLRPRRSLAFVFAMLAVPVLALAVGESIATRRQLGYWRSTETLDRRLIALTPDNSEFHFDLGNALWDQGRLEDAHRELQTAVDLDSTNVRALNNLALSAAFRDEEVRAIALWRQTLRHHPQNYVARCNLAYYSLERTGQIRAALAEYERALQDYLHEKEQGRRARAVGRADPGAPSQVQAMLGHAYLLIGDPDSALTHLQESLRLPLPFPLATGWLAEALVARAQADSALLQAYHRAAGSAGPARAFAELGRALQAGGHAAEASVARTVAEGLAGRSSAPTGAPGGQ</sequence>
<dbReference type="Gene3D" id="1.25.40.10">
    <property type="entry name" value="Tetratricopeptide repeat domain"/>
    <property type="match status" value="1"/>
</dbReference>
<feature type="transmembrane region" description="Helical" evidence="4">
    <location>
        <begin position="301"/>
        <end position="322"/>
    </location>
</feature>
<evidence type="ECO:0000256" key="4">
    <source>
        <dbReference type="SAM" id="Phobius"/>
    </source>
</evidence>
<keyword evidence="1" id="KW-0677">Repeat</keyword>
<keyword evidence="4" id="KW-0812">Transmembrane</keyword>
<feature type="transmembrane region" description="Helical" evidence="4">
    <location>
        <begin position="113"/>
        <end position="134"/>
    </location>
</feature>
<feature type="transmembrane region" description="Helical" evidence="4">
    <location>
        <begin position="224"/>
        <end position="248"/>
    </location>
</feature>
<name>A0A956RPX2_UNCEI</name>
<dbReference type="AlphaFoldDB" id="A0A956RPX2"/>
<keyword evidence="4" id="KW-1133">Transmembrane helix</keyword>
<feature type="repeat" description="TPR" evidence="3">
    <location>
        <begin position="435"/>
        <end position="468"/>
    </location>
</feature>
<evidence type="ECO:0000313" key="5">
    <source>
        <dbReference type="EMBL" id="MCA9727109.1"/>
    </source>
</evidence>
<dbReference type="SMART" id="SM00028">
    <property type="entry name" value="TPR"/>
    <property type="match status" value="3"/>
</dbReference>
<dbReference type="Proteomes" id="UP000697710">
    <property type="component" value="Unassembled WGS sequence"/>
</dbReference>
<feature type="transmembrane region" description="Helical" evidence="4">
    <location>
        <begin position="329"/>
        <end position="348"/>
    </location>
</feature>
<dbReference type="InterPro" id="IPR011990">
    <property type="entry name" value="TPR-like_helical_dom_sf"/>
</dbReference>
<evidence type="ECO:0000313" key="6">
    <source>
        <dbReference type="Proteomes" id="UP000697710"/>
    </source>
</evidence>
<reference evidence="5" key="2">
    <citation type="journal article" date="2021" name="Microbiome">
        <title>Successional dynamics and alternative stable states in a saline activated sludge microbial community over 9 years.</title>
        <authorList>
            <person name="Wang Y."/>
            <person name="Ye J."/>
            <person name="Ju F."/>
            <person name="Liu L."/>
            <person name="Boyd J.A."/>
            <person name="Deng Y."/>
            <person name="Parks D.H."/>
            <person name="Jiang X."/>
            <person name="Yin X."/>
            <person name="Woodcroft B.J."/>
            <person name="Tyson G.W."/>
            <person name="Hugenholtz P."/>
            <person name="Polz M.F."/>
            <person name="Zhang T."/>
        </authorList>
    </citation>
    <scope>NUCLEOTIDE SEQUENCE</scope>
    <source>
        <strain evidence="5">HKST-UBA01</strain>
    </source>
</reference>
<evidence type="ECO:0000256" key="2">
    <source>
        <dbReference type="ARBA" id="ARBA00022803"/>
    </source>
</evidence>
<feature type="transmembrane region" description="Helical" evidence="4">
    <location>
        <begin position="387"/>
        <end position="405"/>
    </location>
</feature>
<comment type="caution">
    <text evidence="5">The sequence shown here is derived from an EMBL/GenBank/DDBJ whole genome shotgun (WGS) entry which is preliminary data.</text>
</comment>
<accession>A0A956RPX2</accession>
<proteinExistence type="predicted"/>
<gene>
    <name evidence="5" type="ORF">KC729_05445</name>
</gene>
<dbReference type="PANTHER" id="PTHR44227:SF3">
    <property type="entry name" value="PROTEIN O-MANNOSYL-TRANSFERASE TMTC4"/>
    <property type="match status" value="1"/>
</dbReference>
<reference evidence="5" key="1">
    <citation type="submission" date="2020-04" db="EMBL/GenBank/DDBJ databases">
        <authorList>
            <person name="Zhang T."/>
        </authorList>
    </citation>
    <scope>NUCLEOTIDE SEQUENCE</scope>
    <source>
        <strain evidence="5">HKST-UBA01</strain>
    </source>
</reference>
<keyword evidence="2 3" id="KW-0802">TPR repeat</keyword>
<protein>
    <submittedName>
        <fullName evidence="5">Tetratricopeptide repeat protein</fullName>
    </submittedName>
</protein>
<evidence type="ECO:0000256" key="3">
    <source>
        <dbReference type="PROSITE-ProRule" id="PRU00339"/>
    </source>
</evidence>